<name>A0AA49JSK5_9BACT</name>
<dbReference type="EMBL" id="CP130612">
    <property type="protein sequence ID" value="WKW11245.1"/>
    <property type="molecule type" value="Genomic_DNA"/>
</dbReference>
<organism evidence="1">
    <name type="scientific">Pseudogemmatithrix spongiicola</name>
    <dbReference type="NCBI Taxonomy" id="3062599"/>
    <lineage>
        <taxon>Bacteria</taxon>
        <taxon>Pseudomonadati</taxon>
        <taxon>Gemmatimonadota</taxon>
        <taxon>Gemmatimonadia</taxon>
        <taxon>Gemmatimonadales</taxon>
        <taxon>Gemmatimonadaceae</taxon>
        <taxon>Pseudogemmatithrix</taxon>
    </lineage>
</organism>
<dbReference type="AlphaFoldDB" id="A0AA49JSK5"/>
<reference evidence="1" key="1">
    <citation type="submission" date="2023-07" db="EMBL/GenBank/DDBJ databases">
        <authorList>
            <person name="Haufschild T."/>
            <person name="Kallscheuer N."/>
            <person name="Hammer J."/>
            <person name="Kohn T."/>
            <person name="Kabuu M."/>
            <person name="Jogler M."/>
            <person name="Wohfarth N."/>
            <person name="Heuer A."/>
            <person name="Rohde M."/>
            <person name="van Teeseling M.C.F."/>
            <person name="Jogler C."/>
        </authorList>
    </citation>
    <scope>NUCLEOTIDE SEQUENCE</scope>
    <source>
        <strain evidence="1">Strain 138</strain>
        <strain evidence="2">Strain 318</strain>
    </source>
</reference>
<keyword evidence="3" id="KW-1185">Reference proteome</keyword>
<proteinExistence type="predicted"/>
<sequence length="189" mass="20947">MTTVDCPVCGLVAADRADLGPVAIHCPVCGRYTFKINEAVDRTAAREPAPVRAYLSTYVRERYETAVRQHGEGAYADVEWGEAFTWARSQPWNRPTPGTGPSLGSAAAAEVELGLVRKLLERRPRGYSASTLRWSDYSLFHADSAEAFEALLLHCQRQGWVSCVPVRGRDREWHVSVTGAGERELRADE</sequence>
<dbReference type="KEGG" id="pspc:Strain318_000481"/>
<evidence type="ECO:0000313" key="2">
    <source>
        <dbReference type="EMBL" id="WKW14155.1"/>
    </source>
</evidence>
<dbReference type="RefSeq" id="WP_367886945.1">
    <property type="nucleotide sequence ID" value="NZ_CP130612.1"/>
</dbReference>
<accession>A0AA49JSK5</accession>
<protein>
    <submittedName>
        <fullName evidence="1">Uncharacterized protein</fullName>
    </submittedName>
</protein>
<evidence type="ECO:0000313" key="3">
    <source>
        <dbReference type="Proteomes" id="UP001229955"/>
    </source>
</evidence>
<evidence type="ECO:0000313" key="1">
    <source>
        <dbReference type="EMBL" id="WKW11245.1"/>
    </source>
</evidence>
<dbReference type="EMBL" id="CP130613">
    <property type="protein sequence ID" value="WKW14155.1"/>
    <property type="molecule type" value="Genomic_DNA"/>
</dbReference>
<accession>A0AA49JXT8</accession>
<dbReference type="Proteomes" id="UP001229955">
    <property type="component" value="Chromosome"/>
</dbReference>
<gene>
    <name evidence="1" type="ORF">Strain138_000481</name>
    <name evidence="2" type="ORF">Strain318_000481</name>
</gene>